<dbReference type="Gene3D" id="1.10.1760.20">
    <property type="match status" value="1"/>
</dbReference>
<sequence>MKPPLATKKLTTLSLLSAIALALYAVESALPPIVPIPGIKLGLANIITLVVLWKYSAKDAFFVLLVRILLATLFFGQVISLLYSLSGGLLCLLAMVFVQRLLHGHYLFLASMTGAVFHNLGQIGVAFLLTSVPAVLVYLPFLLLSGLVTGLFIGLCARFTLRFLP</sequence>
<proteinExistence type="predicted"/>
<dbReference type="InterPro" id="IPR014535">
    <property type="entry name" value="Hpre_diP_synt_I"/>
</dbReference>
<keyword evidence="3" id="KW-1185">Reference proteome</keyword>
<name>A0A6L5YEV7_9FIRM</name>
<feature type="transmembrane region" description="Helical" evidence="1">
    <location>
        <begin position="60"/>
        <end position="76"/>
    </location>
</feature>
<comment type="caution">
    <text evidence="2">The sequence shown here is derived from an EMBL/GenBank/DDBJ whole genome shotgun (WGS) entry which is preliminary data.</text>
</comment>
<feature type="transmembrane region" description="Helical" evidence="1">
    <location>
        <begin position="106"/>
        <end position="129"/>
    </location>
</feature>
<feature type="transmembrane region" description="Helical" evidence="1">
    <location>
        <begin position="135"/>
        <end position="161"/>
    </location>
</feature>
<dbReference type="Pfam" id="PF07456">
    <property type="entry name" value="Hpre_diP_synt_I"/>
    <property type="match status" value="1"/>
</dbReference>
<dbReference type="PIRSF" id="PIRSF027391">
    <property type="entry name" value="Hpre_diP_synt_I"/>
    <property type="match status" value="1"/>
</dbReference>
<accession>A0A6L5YEV7</accession>
<reference evidence="2 3" key="1">
    <citation type="submission" date="2019-08" db="EMBL/GenBank/DDBJ databases">
        <title>In-depth cultivation of the pig gut microbiome towards novel bacterial diversity and tailored functional studies.</title>
        <authorList>
            <person name="Wylensek D."/>
            <person name="Hitch T.C.A."/>
            <person name="Clavel T."/>
        </authorList>
    </citation>
    <scope>NUCLEOTIDE SEQUENCE [LARGE SCALE GENOMIC DNA]</scope>
    <source>
        <strain evidence="2 3">WCA3-601-WT-6H</strain>
    </source>
</reference>
<keyword evidence="1" id="KW-1133">Transmembrane helix</keyword>
<organism evidence="2 3">
    <name type="scientific">Waltera intestinalis</name>
    <dbReference type="NCBI Taxonomy" id="2606635"/>
    <lineage>
        <taxon>Bacteria</taxon>
        <taxon>Bacillati</taxon>
        <taxon>Bacillota</taxon>
        <taxon>Clostridia</taxon>
        <taxon>Lachnospirales</taxon>
        <taxon>Lachnospiraceae</taxon>
        <taxon>Waltera</taxon>
    </lineage>
</organism>
<gene>
    <name evidence="2" type="ORF">FYJ59_01035</name>
</gene>
<dbReference type="EMBL" id="VUMU01000001">
    <property type="protein sequence ID" value="MST56846.1"/>
    <property type="molecule type" value="Genomic_DNA"/>
</dbReference>
<keyword evidence="1" id="KW-0812">Transmembrane</keyword>
<keyword evidence="1" id="KW-0472">Membrane</keyword>
<protein>
    <submittedName>
        <fullName evidence="2">Gx transporter family protein</fullName>
    </submittedName>
</protein>
<evidence type="ECO:0000313" key="3">
    <source>
        <dbReference type="Proteomes" id="UP000476055"/>
    </source>
</evidence>
<evidence type="ECO:0000256" key="1">
    <source>
        <dbReference type="SAM" id="Phobius"/>
    </source>
</evidence>
<feature type="transmembrane region" description="Helical" evidence="1">
    <location>
        <begin position="82"/>
        <end position="99"/>
    </location>
</feature>
<dbReference type="AlphaFoldDB" id="A0A6L5YEV7"/>
<feature type="transmembrane region" description="Helical" evidence="1">
    <location>
        <begin position="35"/>
        <end position="53"/>
    </location>
</feature>
<evidence type="ECO:0000313" key="2">
    <source>
        <dbReference type="EMBL" id="MST56846.1"/>
    </source>
</evidence>
<dbReference type="InterPro" id="IPR010898">
    <property type="entry name" value="Hpre_diP_synth_I"/>
</dbReference>
<dbReference type="Proteomes" id="UP000476055">
    <property type="component" value="Unassembled WGS sequence"/>
</dbReference>
<dbReference type="RefSeq" id="WP_022154709.1">
    <property type="nucleotide sequence ID" value="NZ_VUMU01000001.1"/>
</dbReference>